<feature type="chain" id="PRO_5020439597" description="beta-N-acetylhexosaminidase" evidence="7">
    <location>
        <begin position="20"/>
        <end position="553"/>
    </location>
</feature>
<evidence type="ECO:0000313" key="10">
    <source>
        <dbReference type="EMBL" id="TKK70985.1"/>
    </source>
</evidence>
<evidence type="ECO:0000313" key="11">
    <source>
        <dbReference type="Proteomes" id="UP000305848"/>
    </source>
</evidence>
<keyword evidence="4" id="KW-0378">Hydrolase</keyword>
<name>A0A4U3L6V7_9BACT</name>
<dbReference type="RefSeq" id="WP_137260584.1">
    <property type="nucleotide sequence ID" value="NZ_SZQL01000002.1"/>
</dbReference>
<dbReference type="GO" id="GO:0004563">
    <property type="term" value="F:beta-N-acetylhexosaminidase activity"/>
    <property type="evidence" value="ECO:0007669"/>
    <property type="project" value="UniProtKB-EC"/>
</dbReference>
<evidence type="ECO:0000256" key="5">
    <source>
        <dbReference type="ARBA" id="ARBA00023295"/>
    </source>
</evidence>
<comment type="caution">
    <text evidence="10">The sequence shown here is derived from an EMBL/GenBank/DDBJ whole genome shotgun (WGS) entry which is preliminary data.</text>
</comment>
<dbReference type="InterPro" id="IPR015882">
    <property type="entry name" value="HEX_bac_N"/>
</dbReference>
<comment type="similarity">
    <text evidence="2">Belongs to the glycosyl hydrolase 20 family.</text>
</comment>
<dbReference type="InterPro" id="IPR015883">
    <property type="entry name" value="Glyco_hydro_20_cat"/>
</dbReference>
<dbReference type="PIRSF" id="PIRSF001093">
    <property type="entry name" value="B-hxosamndse_ab_euk"/>
    <property type="match status" value="1"/>
</dbReference>
<feature type="signal peptide" evidence="7">
    <location>
        <begin position="1"/>
        <end position="19"/>
    </location>
</feature>
<feature type="domain" description="Glycoside hydrolase family 20 catalytic" evidence="8">
    <location>
        <begin position="151"/>
        <end position="511"/>
    </location>
</feature>
<evidence type="ECO:0000256" key="3">
    <source>
        <dbReference type="ARBA" id="ARBA00012663"/>
    </source>
</evidence>
<evidence type="ECO:0000259" key="8">
    <source>
        <dbReference type="Pfam" id="PF00728"/>
    </source>
</evidence>
<dbReference type="EMBL" id="SZQL01000002">
    <property type="protein sequence ID" value="TKK70985.1"/>
    <property type="molecule type" value="Genomic_DNA"/>
</dbReference>
<dbReference type="AlphaFoldDB" id="A0A4U3L6V7"/>
<dbReference type="OrthoDB" id="726159at2"/>
<dbReference type="GO" id="GO:0005975">
    <property type="term" value="P:carbohydrate metabolic process"/>
    <property type="evidence" value="ECO:0007669"/>
    <property type="project" value="InterPro"/>
</dbReference>
<keyword evidence="7" id="KW-0732">Signal</keyword>
<dbReference type="PRINTS" id="PR00738">
    <property type="entry name" value="GLHYDRLASE20"/>
</dbReference>
<reference evidence="10 11" key="1">
    <citation type="submission" date="2019-05" db="EMBL/GenBank/DDBJ databases">
        <title>Panacibacter sp. strain 17mud1-8 Genome sequencing and assembly.</title>
        <authorList>
            <person name="Chhetri G."/>
        </authorList>
    </citation>
    <scope>NUCLEOTIDE SEQUENCE [LARGE SCALE GENOMIC DNA]</scope>
    <source>
        <strain evidence="10 11">17mud1-8</strain>
    </source>
</reference>
<proteinExistence type="inferred from homology"/>
<dbReference type="EC" id="3.2.1.52" evidence="3"/>
<evidence type="ECO:0000259" key="9">
    <source>
        <dbReference type="Pfam" id="PF02838"/>
    </source>
</evidence>
<dbReference type="Gene3D" id="3.30.379.10">
    <property type="entry name" value="Chitobiase/beta-hexosaminidase domain 2-like"/>
    <property type="match status" value="1"/>
</dbReference>
<dbReference type="InterPro" id="IPR017853">
    <property type="entry name" value="GH"/>
</dbReference>
<feature type="active site" description="Proton donor" evidence="6">
    <location>
        <position position="343"/>
    </location>
</feature>
<evidence type="ECO:0000256" key="2">
    <source>
        <dbReference type="ARBA" id="ARBA00006285"/>
    </source>
</evidence>
<dbReference type="GO" id="GO:0016020">
    <property type="term" value="C:membrane"/>
    <property type="evidence" value="ECO:0007669"/>
    <property type="project" value="TreeGrafter"/>
</dbReference>
<dbReference type="PANTHER" id="PTHR22600">
    <property type="entry name" value="BETA-HEXOSAMINIDASE"/>
    <property type="match status" value="1"/>
</dbReference>
<evidence type="ECO:0000256" key="4">
    <source>
        <dbReference type="ARBA" id="ARBA00022801"/>
    </source>
</evidence>
<dbReference type="Proteomes" id="UP000305848">
    <property type="component" value="Unassembled WGS sequence"/>
</dbReference>
<evidence type="ECO:0000256" key="6">
    <source>
        <dbReference type="PIRSR" id="PIRSR625705-1"/>
    </source>
</evidence>
<organism evidence="10 11">
    <name type="scientific">Ilyomonas limi</name>
    <dbReference type="NCBI Taxonomy" id="2575867"/>
    <lineage>
        <taxon>Bacteria</taxon>
        <taxon>Pseudomonadati</taxon>
        <taxon>Bacteroidota</taxon>
        <taxon>Chitinophagia</taxon>
        <taxon>Chitinophagales</taxon>
        <taxon>Chitinophagaceae</taxon>
        <taxon>Ilyomonas</taxon>
    </lineage>
</organism>
<dbReference type="GO" id="GO:0030203">
    <property type="term" value="P:glycosaminoglycan metabolic process"/>
    <property type="evidence" value="ECO:0007669"/>
    <property type="project" value="TreeGrafter"/>
</dbReference>
<gene>
    <name evidence="10" type="ORF">FC093_04700</name>
</gene>
<dbReference type="InterPro" id="IPR025705">
    <property type="entry name" value="Beta_hexosaminidase_sua/sub"/>
</dbReference>
<protein>
    <recommendedName>
        <fullName evidence="3">beta-N-acetylhexosaminidase</fullName>
        <ecNumber evidence="3">3.2.1.52</ecNumber>
    </recommendedName>
</protein>
<evidence type="ECO:0000256" key="1">
    <source>
        <dbReference type="ARBA" id="ARBA00001231"/>
    </source>
</evidence>
<feature type="domain" description="Beta-hexosaminidase bacterial type N-terminal" evidence="9">
    <location>
        <begin position="21"/>
        <end position="147"/>
    </location>
</feature>
<dbReference type="PANTHER" id="PTHR22600:SF57">
    <property type="entry name" value="BETA-N-ACETYLHEXOSAMINIDASE"/>
    <property type="match status" value="1"/>
</dbReference>
<dbReference type="Pfam" id="PF02838">
    <property type="entry name" value="Glyco_hydro_20b"/>
    <property type="match status" value="1"/>
</dbReference>
<sequence>MLKKVLYLLSFLVTNVCMAQVNIIPQPESVTIPSNGGTFAITPATIIVANGVTKNSADFLNDYLKEVYGFTLKTTDKKTATNAINLTVITPIRATVEGAYDMDINSNGVNVRGQNAAGTFYGIQSLIQLLPVEKSTSLAIPYVSIHDKPRFQYRGLMLDCGRHFFPVSFVKKYIDFITLHKMNYFHWHLTEDQGWRIEIKRYPLLTDKGAFRNGTIIGHHPGVGNDHNISGGFYTQDQVKEIVAYAAKRYITVVPEIEMPGHASAAIAAYPELSCFPDEPTVKYFPKKGTWAGDSTGKQVQQAWGVYDDIYVPSENTFKFLENVLDEVIPLFPGKYIHIGGDEAPKENWKRSAFCQQLMKEKGLKDEHELQSYFVQRIEKYINSKGKTMIGWDEILEGGLAPNATVMSWRGEKGGIAAAQQKHNVIMTPTTYVYFDYSQSKPEDSLTIGGYLPLKTVYNYEPIPTELQNSDSSYILGAQANVWTEYMTNQQKVEYMIFPRLSALSEVLWSSKASKNWDDFAKRLPTQFKRYNLWNADCSKQFFEDMKSTGINK</sequence>
<dbReference type="SUPFAM" id="SSF51445">
    <property type="entry name" value="(Trans)glycosidases"/>
    <property type="match status" value="1"/>
</dbReference>
<dbReference type="Gene3D" id="3.20.20.80">
    <property type="entry name" value="Glycosidases"/>
    <property type="match status" value="1"/>
</dbReference>
<keyword evidence="5" id="KW-0326">Glycosidase</keyword>
<keyword evidence="11" id="KW-1185">Reference proteome</keyword>
<accession>A0A4U3L6V7</accession>
<evidence type="ECO:0000256" key="7">
    <source>
        <dbReference type="SAM" id="SignalP"/>
    </source>
</evidence>
<dbReference type="CDD" id="cd06563">
    <property type="entry name" value="GH20_chitobiase-like"/>
    <property type="match status" value="1"/>
</dbReference>
<dbReference type="InterPro" id="IPR029018">
    <property type="entry name" value="Hex-like_dom2"/>
</dbReference>
<dbReference type="Pfam" id="PF00728">
    <property type="entry name" value="Glyco_hydro_20"/>
    <property type="match status" value="1"/>
</dbReference>
<dbReference type="SUPFAM" id="SSF55545">
    <property type="entry name" value="beta-N-acetylhexosaminidase-like domain"/>
    <property type="match status" value="1"/>
</dbReference>
<comment type="catalytic activity">
    <reaction evidence="1">
        <text>Hydrolysis of terminal non-reducing N-acetyl-D-hexosamine residues in N-acetyl-beta-D-hexosaminides.</text>
        <dbReference type="EC" id="3.2.1.52"/>
    </reaction>
</comment>